<reference evidence="1" key="1">
    <citation type="submission" date="2018-06" db="EMBL/GenBank/DDBJ databases">
        <authorList>
            <person name="Zhirakovskaya E."/>
        </authorList>
    </citation>
    <scope>NUCLEOTIDE SEQUENCE</scope>
</reference>
<dbReference type="InterPro" id="IPR021409">
    <property type="entry name" value="DUF3047"/>
</dbReference>
<dbReference type="EMBL" id="UOFV01000362">
    <property type="protein sequence ID" value="VAX02993.1"/>
    <property type="molecule type" value="Genomic_DNA"/>
</dbReference>
<proteinExistence type="predicted"/>
<sequence length="228" mass="25609">MRPSVFLQTLLLITTLFAPVLSFAGVVSKVANFSEGDLADWEEKSFEGNSQYRFVDAQTAGINSQEIKDKQQVLRASTQGKASGLFKEVNIDLTKTPYLNWSWQVQNLFKDNDEHSKEGDDYPARIYVVVSGGVFFWNTKAINYVWSSNQPVGSEWPNAFTGNAKMLAVRSGEKQLGQWVTERRNVREDLKKFFGEDVKKIDAIAVMVDGDNTGQSATAYFGDIFFSD</sequence>
<evidence type="ECO:0008006" key="2">
    <source>
        <dbReference type="Google" id="ProtNLM"/>
    </source>
</evidence>
<dbReference type="AlphaFoldDB" id="A0A3B1AT09"/>
<name>A0A3B1AT09_9ZZZZ</name>
<protein>
    <recommendedName>
        <fullName evidence="2">DUF3047 domain-containing protein</fullName>
    </recommendedName>
</protein>
<accession>A0A3B1AT09</accession>
<organism evidence="1">
    <name type="scientific">hydrothermal vent metagenome</name>
    <dbReference type="NCBI Taxonomy" id="652676"/>
    <lineage>
        <taxon>unclassified sequences</taxon>
        <taxon>metagenomes</taxon>
        <taxon>ecological metagenomes</taxon>
    </lineage>
</organism>
<dbReference type="Pfam" id="PF11249">
    <property type="entry name" value="DUF3047"/>
    <property type="match status" value="1"/>
</dbReference>
<gene>
    <name evidence="1" type="ORF">MNBD_GAMMA19-1191</name>
</gene>
<evidence type="ECO:0000313" key="1">
    <source>
        <dbReference type="EMBL" id="VAX02993.1"/>
    </source>
</evidence>